<dbReference type="GO" id="GO:0006935">
    <property type="term" value="P:chemotaxis"/>
    <property type="evidence" value="ECO:0007669"/>
    <property type="project" value="UniProtKB-KW"/>
</dbReference>
<evidence type="ECO:0000256" key="2">
    <source>
        <dbReference type="ARBA" id="ARBA00022475"/>
    </source>
</evidence>
<accession>A0A222MZ70</accession>
<reference evidence="13 14" key="1">
    <citation type="submission" date="2017-07" db="EMBL/GenBank/DDBJ databases">
        <title>Analysis of two Campylobacter avium genomes and identification of a novel hippuricase gene.</title>
        <authorList>
            <person name="Miller W.G."/>
            <person name="Chapman M.H."/>
            <person name="Yee E."/>
            <person name="Revez J."/>
            <person name="Bono J.L."/>
            <person name="Rossi M."/>
        </authorList>
    </citation>
    <scope>NUCLEOTIDE SEQUENCE [LARGE SCALE GENOMIC DNA]</scope>
    <source>
        <strain evidence="13 14">LMG 24591</strain>
    </source>
</reference>
<sequence>MRSVVAKKISIFVFVLLVAGSFLQGLISIYIAEENAVKNFIFSKQNVARNALLFVDSYFDDRMDFLLKLGKQIELSSDLSSENVSKILENSFVLSKFSNLYITYEADGLFIYVNEESKGRAAYRTPQKDNYDGRTRSWYESAKKLNAVNLSETYVDYLTGLLAITVSVPVTVDGKIVAVLAADVTLSDLSKQFSSVNTSKDTYTFLADKNNHIFFHSARNDILNSDDTYLSNLIANLSREAVKANYNVTQGIDYDFDGKELSAVCIESKKGILLCNSTNKNIYKQALMDSIISQLILSASYVLIVMLVLNFLLGFYLNRLNILEKGLVAFFDFVNNKTSSCSTINIKSKIKDEFTKMADVLNKNILQSRDKLLSDEEFVREVIGATEQIHSGNLKVKLDKTPSNPKLVLLKENLDRCFVNLQEKIGSDLNEIQRVLESFKIFDFRAILSNNDGEIEKMINSMGSEIRKLLKGSLEVAQSLTRESEGLKALMNQLIQESKTQASSLHSSASAVNQINSAMQGVSEVTTQTSLKSKDITDIVKVIKDIAEQINLLALNAAIEAARAGEYGRGFAVVADEVRNLAEKTEKSLSDIEANVSMLTQSINDMSSSIQEQAQGLAQISTNIDELEAVMNNSLDLAKKTDELALKVDDISHKMTADISNRKF</sequence>
<dbReference type="EMBL" id="CP022347">
    <property type="protein sequence ID" value="ASQ31020.1"/>
    <property type="molecule type" value="Genomic_DNA"/>
</dbReference>
<dbReference type="InterPro" id="IPR033479">
    <property type="entry name" value="dCache_1"/>
</dbReference>
<dbReference type="AlphaFoldDB" id="A0A222MZ70"/>
<keyword evidence="5 10" id="KW-0812">Transmembrane</keyword>
<gene>
    <name evidence="13" type="ORF">CAV_1400</name>
</gene>
<evidence type="ECO:0000256" key="7">
    <source>
        <dbReference type="ARBA" id="ARBA00023136"/>
    </source>
</evidence>
<evidence type="ECO:0000256" key="4">
    <source>
        <dbReference type="ARBA" id="ARBA00022519"/>
    </source>
</evidence>
<dbReference type="PANTHER" id="PTHR32089:SF112">
    <property type="entry name" value="LYSOZYME-LIKE PROTEIN-RELATED"/>
    <property type="match status" value="1"/>
</dbReference>
<dbReference type="OrthoDB" id="5348717at2"/>
<dbReference type="Proteomes" id="UP000201169">
    <property type="component" value="Chromosome"/>
</dbReference>
<evidence type="ECO:0000256" key="9">
    <source>
        <dbReference type="PROSITE-ProRule" id="PRU00284"/>
    </source>
</evidence>
<keyword evidence="6 10" id="KW-1133">Transmembrane helix</keyword>
<dbReference type="PROSITE" id="PS50192">
    <property type="entry name" value="T_SNARE"/>
    <property type="match status" value="1"/>
</dbReference>
<dbReference type="CDD" id="cd12913">
    <property type="entry name" value="PDC1_MCP_like"/>
    <property type="match status" value="1"/>
</dbReference>
<dbReference type="InterPro" id="IPR029151">
    <property type="entry name" value="Sensor-like_sf"/>
</dbReference>
<evidence type="ECO:0000256" key="8">
    <source>
        <dbReference type="ARBA" id="ARBA00023224"/>
    </source>
</evidence>
<feature type="transmembrane region" description="Helical" evidence="10">
    <location>
        <begin position="295"/>
        <end position="317"/>
    </location>
</feature>
<feature type="domain" description="T-SNARE coiled-coil homology" evidence="12">
    <location>
        <begin position="579"/>
        <end position="641"/>
    </location>
</feature>
<evidence type="ECO:0000259" key="12">
    <source>
        <dbReference type="PROSITE" id="PS50192"/>
    </source>
</evidence>
<keyword evidence="14" id="KW-1185">Reference proteome</keyword>
<feature type="transmembrane region" description="Helical" evidence="10">
    <location>
        <begin position="12"/>
        <end position="32"/>
    </location>
</feature>
<keyword evidence="8 9" id="KW-0807">Transducer</keyword>
<dbReference type="InterPro" id="IPR000727">
    <property type="entry name" value="T_SNARE_dom"/>
</dbReference>
<keyword evidence="7 10" id="KW-0472">Membrane</keyword>
<evidence type="ECO:0000313" key="14">
    <source>
        <dbReference type="Proteomes" id="UP000201169"/>
    </source>
</evidence>
<dbReference type="Gene3D" id="3.30.450.20">
    <property type="entry name" value="PAS domain"/>
    <property type="match status" value="1"/>
</dbReference>
<keyword evidence="3" id="KW-0145">Chemotaxis</keyword>
<organism evidence="13 14">
    <name type="scientific">Campylobacter avium LMG 24591</name>
    <dbReference type="NCBI Taxonomy" id="522484"/>
    <lineage>
        <taxon>Bacteria</taxon>
        <taxon>Pseudomonadati</taxon>
        <taxon>Campylobacterota</taxon>
        <taxon>Epsilonproteobacteria</taxon>
        <taxon>Campylobacterales</taxon>
        <taxon>Campylobacteraceae</taxon>
        <taxon>Campylobacter</taxon>
    </lineage>
</organism>
<dbReference type="PROSITE" id="PS50111">
    <property type="entry name" value="CHEMOTAXIS_TRANSDUC_2"/>
    <property type="match status" value="1"/>
</dbReference>
<name>A0A222MZ70_9BACT</name>
<feature type="domain" description="Methyl-accepting transducer" evidence="11">
    <location>
        <begin position="492"/>
        <end position="664"/>
    </location>
</feature>
<dbReference type="Pfam" id="PF00015">
    <property type="entry name" value="MCPsignal"/>
    <property type="match status" value="1"/>
</dbReference>
<evidence type="ECO:0000259" key="11">
    <source>
        <dbReference type="PROSITE" id="PS50111"/>
    </source>
</evidence>
<dbReference type="InterPro" id="IPR004089">
    <property type="entry name" value="MCPsignal_dom"/>
</dbReference>
<keyword evidence="2" id="KW-1003">Cell membrane</keyword>
<keyword evidence="4" id="KW-0997">Cell inner membrane</keyword>
<dbReference type="GO" id="GO:0005886">
    <property type="term" value="C:plasma membrane"/>
    <property type="evidence" value="ECO:0007669"/>
    <property type="project" value="UniProtKB-SubCell"/>
</dbReference>
<dbReference type="SMART" id="SM00283">
    <property type="entry name" value="MA"/>
    <property type="match status" value="1"/>
</dbReference>
<dbReference type="SUPFAM" id="SSF103190">
    <property type="entry name" value="Sensory domain-like"/>
    <property type="match status" value="1"/>
</dbReference>
<dbReference type="KEGG" id="cavi:CAV_1400"/>
<evidence type="ECO:0000256" key="6">
    <source>
        <dbReference type="ARBA" id="ARBA00022989"/>
    </source>
</evidence>
<dbReference type="PANTHER" id="PTHR32089">
    <property type="entry name" value="METHYL-ACCEPTING CHEMOTAXIS PROTEIN MCPB"/>
    <property type="match status" value="1"/>
</dbReference>
<dbReference type="SUPFAM" id="SSF58104">
    <property type="entry name" value="Methyl-accepting chemotaxis protein (MCP) signaling domain"/>
    <property type="match status" value="1"/>
</dbReference>
<evidence type="ECO:0000256" key="10">
    <source>
        <dbReference type="SAM" id="Phobius"/>
    </source>
</evidence>
<evidence type="ECO:0000256" key="3">
    <source>
        <dbReference type="ARBA" id="ARBA00022500"/>
    </source>
</evidence>
<dbReference type="Pfam" id="PF02743">
    <property type="entry name" value="dCache_1"/>
    <property type="match status" value="1"/>
</dbReference>
<evidence type="ECO:0000313" key="13">
    <source>
        <dbReference type="EMBL" id="ASQ31020.1"/>
    </source>
</evidence>
<comment type="subcellular location">
    <subcellularLocation>
        <location evidence="1">Cell inner membrane</location>
        <topology evidence="1">Multi-pass membrane protein</topology>
    </subcellularLocation>
</comment>
<proteinExistence type="predicted"/>
<protein>
    <submittedName>
        <fullName evidence="13">Cache sensor-containing MCP-domain signal transduction protein</fullName>
    </submittedName>
</protein>
<evidence type="ECO:0000256" key="5">
    <source>
        <dbReference type="ARBA" id="ARBA00022692"/>
    </source>
</evidence>
<dbReference type="Gene3D" id="1.10.287.950">
    <property type="entry name" value="Methyl-accepting chemotaxis protein"/>
    <property type="match status" value="1"/>
</dbReference>
<evidence type="ECO:0000256" key="1">
    <source>
        <dbReference type="ARBA" id="ARBA00004429"/>
    </source>
</evidence>
<dbReference type="GO" id="GO:0007165">
    <property type="term" value="P:signal transduction"/>
    <property type="evidence" value="ECO:0007669"/>
    <property type="project" value="UniProtKB-KW"/>
</dbReference>